<keyword evidence="8" id="KW-0406">Ion transport</keyword>
<dbReference type="STRING" id="32264.T1KMN7"/>
<feature type="domain" description="Neurotransmitter-gated ion-channel ligand-binding" evidence="12">
    <location>
        <begin position="62"/>
        <end position="235"/>
    </location>
</feature>
<evidence type="ECO:0000259" key="12">
    <source>
        <dbReference type="Pfam" id="PF02931"/>
    </source>
</evidence>
<keyword evidence="14" id="KW-1185">Reference proteome</keyword>
<keyword evidence="3" id="KW-0813">Transport</keyword>
<dbReference type="EMBL" id="CAEY01000248">
    <property type="status" value="NOT_ANNOTATED_CDS"/>
    <property type="molecule type" value="Genomic_DNA"/>
</dbReference>
<reference evidence="14" key="1">
    <citation type="submission" date="2011-08" db="EMBL/GenBank/DDBJ databases">
        <authorList>
            <person name="Rombauts S."/>
        </authorList>
    </citation>
    <scope>NUCLEOTIDE SEQUENCE</scope>
    <source>
        <strain evidence="14">London</strain>
    </source>
</reference>
<keyword evidence="7 11" id="KW-1133">Transmembrane helix</keyword>
<dbReference type="SUPFAM" id="SSF90112">
    <property type="entry name" value="Neurotransmitter-gated ion-channel transmembrane pore"/>
    <property type="match status" value="1"/>
</dbReference>
<dbReference type="Gene3D" id="1.20.58.390">
    <property type="entry name" value="Neurotransmitter-gated ion-channel transmembrane domain"/>
    <property type="match status" value="1"/>
</dbReference>
<keyword evidence="5 11" id="KW-0812">Transmembrane</keyword>
<gene>
    <name evidence="13" type="primary">107365646</name>
</gene>
<protein>
    <recommendedName>
        <fullName evidence="12">Neurotransmitter-gated ion-channel ligand-binding domain-containing protein</fullName>
    </recommendedName>
</protein>
<dbReference type="InterPro" id="IPR036734">
    <property type="entry name" value="Neur_chan_lig-bd_sf"/>
</dbReference>
<dbReference type="InterPro" id="IPR006028">
    <property type="entry name" value="GABAA/Glycine_rcpt"/>
</dbReference>
<evidence type="ECO:0000313" key="14">
    <source>
        <dbReference type="Proteomes" id="UP000015104"/>
    </source>
</evidence>
<keyword evidence="9 11" id="KW-0472">Membrane</keyword>
<dbReference type="OMA" id="RWKDILW"/>
<comment type="subcellular location">
    <subcellularLocation>
        <location evidence="2">Cell membrane</location>
    </subcellularLocation>
    <subcellularLocation>
        <location evidence="1">Membrane</location>
        <topology evidence="1">Multi-pass membrane protein</topology>
    </subcellularLocation>
</comment>
<feature type="transmembrane region" description="Helical" evidence="11">
    <location>
        <begin position="389"/>
        <end position="407"/>
    </location>
</feature>
<evidence type="ECO:0000313" key="13">
    <source>
        <dbReference type="EnsemblMetazoa" id="tetur15g02290.1"/>
    </source>
</evidence>
<dbReference type="HOGENOM" id="CLU_010920_1_2_1"/>
<evidence type="ECO:0000256" key="5">
    <source>
        <dbReference type="ARBA" id="ARBA00022692"/>
    </source>
</evidence>
<dbReference type="GO" id="GO:0004888">
    <property type="term" value="F:transmembrane signaling receptor activity"/>
    <property type="evidence" value="ECO:0007669"/>
    <property type="project" value="InterPro"/>
</dbReference>
<sequence>MIFLLLINKFSSTKCSSLLFFIVISLNLFSGLKCQQQPFGDGQFMANRLRNSIWSPAEIVPNLYNNQQAPYINETPIKVDLDLYIQSIRPTSDHSVQRINFLVTKSWDDFRLQTPRNIGPSRRISLDRRWKDILWIPNLYFVNSVSGSVSSNVDSSMYIALSNRTRLQLLAFISLNIVCSNDFSSYPFDQLDCNLEIVPLSESAETVVLRWNSLSMNRLAEESSKYRITYWKETECSENPMKGSSCIKASLKLVRRIGGHLISHFLPTILAVGLSFGGFWIPMTAYSARIIIIVLSFTILSIRQSITVMSFPQTGLWAINVWYTLCTLTIFACLVEYITAINESLYAKPGETTSPSWLSSKFTELQPKILKELLKPTDSNNMADMISRLAFPSIFFIITFLYLLVFAI</sequence>
<name>T1KMN7_TETUR</name>
<dbReference type="eggNOG" id="KOG3644">
    <property type="taxonomic scope" value="Eukaryota"/>
</dbReference>
<dbReference type="GO" id="GO:0005886">
    <property type="term" value="C:plasma membrane"/>
    <property type="evidence" value="ECO:0007669"/>
    <property type="project" value="UniProtKB-SubCell"/>
</dbReference>
<keyword evidence="10" id="KW-0407">Ion channel</keyword>
<evidence type="ECO:0000256" key="4">
    <source>
        <dbReference type="ARBA" id="ARBA00022475"/>
    </source>
</evidence>
<evidence type="ECO:0000256" key="3">
    <source>
        <dbReference type="ARBA" id="ARBA00022448"/>
    </source>
</evidence>
<feature type="transmembrane region" description="Helical" evidence="11">
    <location>
        <begin position="290"/>
        <end position="311"/>
    </location>
</feature>
<dbReference type="InterPro" id="IPR006202">
    <property type="entry name" value="Neur_chan_lig-bd"/>
</dbReference>
<dbReference type="EnsemblMetazoa" id="tetur15g02290.1">
    <property type="protein sequence ID" value="tetur15g02290.1"/>
    <property type="gene ID" value="tetur15g02290"/>
</dbReference>
<evidence type="ECO:0000256" key="9">
    <source>
        <dbReference type="ARBA" id="ARBA00023136"/>
    </source>
</evidence>
<evidence type="ECO:0000256" key="8">
    <source>
        <dbReference type="ARBA" id="ARBA00023065"/>
    </source>
</evidence>
<feature type="transmembrane region" description="Helical" evidence="11">
    <location>
        <begin position="317"/>
        <end position="338"/>
    </location>
</feature>
<dbReference type="OrthoDB" id="6422395at2759"/>
<dbReference type="InterPro" id="IPR006201">
    <property type="entry name" value="Neur_channel"/>
</dbReference>
<dbReference type="Proteomes" id="UP000015104">
    <property type="component" value="Unassembled WGS sequence"/>
</dbReference>
<accession>T1KMN7</accession>
<evidence type="ECO:0000256" key="10">
    <source>
        <dbReference type="ARBA" id="ARBA00023303"/>
    </source>
</evidence>
<keyword evidence="4" id="KW-1003">Cell membrane</keyword>
<evidence type="ECO:0000256" key="6">
    <source>
        <dbReference type="ARBA" id="ARBA00022729"/>
    </source>
</evidence>
<evidence type="ECO:0000256" key="11">
    <source>
        <dbReference type="SAM" id="Phobius"/>
    </source>
</evidence>
<reference evidence="13" key="2">
    <citation type="submission" date="2015-06" db="UniProtKB">
        <authorList>
            <consortium name="EnsemblMetazoa"/>
        </authorList>
    </citation>
    <scope>IDENTIFICATION</scope>
</reference>
<organism evidence="13 14">
    <name type="scientific">Tetranychus urticae</name>
    <name type="common">Two-spotted spider mite</name>
    <dbReference type="NCBI Taxonomy" id="32264"/>
    <lineage>
        <taxon>Eukaryota</taxon>
        <taxon>Metazoa</taxon>
        <taxon>Ecdysozoa</taxon>
        <taxon>Arthropoda</taxon>
        <taxon>Chelicerata</taxon>
        <taxon>Arachnida</taxon>
        <taxon>Acari</taxon>
        <taxon>Acariformes</taxon>
        <taxon>Trombidiformes</taxon>
        <taxon>Prostigmata</taxon>
        <taxon>Eleutherengona</taxon>
        <taxon>Raphignathae</taxon>
        <taxon>Tetranychoidea</taxon>
        <taxon>Tetranychidae</taxon>
        <taxon>Tetranychus</taxon>
    </lineage>
</organism>
<dbReference type="PANTHER" id="PTHR18945">
    <property type="entry name" value="NEUROTRANSMITTER GATED ION CHANNEL"/>
    <property type="match status" value="1"/>
</dbReference>
<dbReference type="AlphaFoldDB" id="T1KMN7"/>
<proteinExistence type="predicted"/>
<dbReference type="InterPro" id="IPR038050">
    <property type="entry name" value="Neuro_actylchol_rec"/>
</dbReference>
<feature type="transmembrane region" description="Helical" evidence="11">
    <location>
        <begin position="261"/>
        <end position="283"/>
    </location>
</feature>
<evidence type="ECO:0000256" key="7">
    <source>
        <dbReference type="ARBA" id="ARBA00022989"/>
    </source>
</evidence>
<dbReference type="PRINTS" id="PR00253">
    <property type="entry name" value="GABAARECEPTR"/>
</dbReference>
<evidence type="ECO:0000256" key="2">
    <source>
        <dbReference type="ARBA" id="ARBA00004236"/>
    </source>
</evidence>
<dbReference type="InterPro" id="IPR036719">
    <property type="entry name" value="Neuro-gated_channel_TM_sf"/>
</dbReference>
<dbReference type="Gene3D" id="2.70.170.10">
    <property type="entry name" value="Neurotransmitter-gated ion-channel ligand-binding domain"/>
    <property type="match status" value="1"/>
</dbReference>
<dbReference type="Pfam" id="PF02931">
    <property type="entry name" value="Neur_chan_LBD"/>
    <property type="match status" value="1"/>
</dbReference>
<dbReference type="GO" id="GO:0005230">
    <property type="term" value="F:extracellular ligand-gated monoatomic ion channel activity"/>
    <property type="evidence" value="ECO:0007669"/>
    <property type="project" value="InterPro"/>
</dbReference>
<keyword evidence="6" id="KW-0732">Signal</keyword>
<dbReference type="SUPFAM" id="SSF63712">
    <property type="entry name" value="Nicotinic receptor ligand binding domain-like"/>
    <property type="match status" value="1"/>
</dbReference>
<evidence type="ECO:0000256" key="1">
    <source>
        <dbReference type="ARBA" id="ARBA00004141"/>
    </source>
</evidence>
<dbReference type="KEGG" id="tut:107365646"/>